<dbReference type="GO" id="GO:0005576">
    <property type="term" value="C:extracellular region"/>
    <property type="evidence" value="ECO:0007669"/>
    <property type="project" value="UniProtKB-SubCell"/>
</dbReference>
<dbReference type="Gramene" id="AUR62027463-RA">
    <property type="protein sequence ID" value="AUR62027463-RA:cds"/>
    <property type="gene ID" value="AUR62027463"/>
</dbReference>
<protein>
    <recommendedName>
        <fullName evidence="5">phospholipase A2</fullName>
        <ecNumber evidence="5">3.1.1.4</ecNumber>
    </recommendedName>
</protein>
<evidence type="ECO:0000256" key="2">
    <source>
        <dbReference type="ARBA" id="ARBA00001913"/>
    </source>
</evidence>
<dbReference type="GO" id="GO:0008289">
    <property type="term" value="F:lipid binding"/>
    <property type="evidence" value="ECO:0007669"/>
    <property type="project" value="TreeGrafter"/>
</dbReference>
<keyword evidence="6" id="KW-0964">Secreted</keyword>
<evidence type="ECO:0000256" key="11">
    <source>
        <dbReference type="ARBA" id="ARBA00022963"/>
    </source>
</evidence>
<reference evidence="15" key="2">
    <citation type="submission" date="2021-03" db="UniProtKB">
        <authorList>
            <consortium name="EnsemblPlants"/>
        </authorList>
    </citation>
    <scope>IDENTIFICATION</scope>
</reference>
<evidence type="ECO:0000256" key="4">
    <source>
        <dbReference type="ARBA" id="ARBA00007056"/>
    </source>
</evidence>
<keyword evidence="13" id="KW-1015">Disulfide bond</keyword>
<dbReference type="GO" id="GO:0016042">
    <property type="term" value="P:lipid catabolic process"/>
    <property type="evidence" value="ECO:0007669"/>
    <property type="project" value="UniProtKB-KW"/>
</dbReference>
<evidence type="ECO:0000256" key="10">
    <source>
        <dbReference type="ARBA" id="ARBA00022837"/>
    </source>
</evidence>
<evidence type="ECO:0000313" key="15">
    <source>
        <dbReference type="EnsemblPlants" id="AUR62027463-RA:cds"/>
    </source>
</evidence>
<evidence type="ECO:0000256" key="7">
    <source>
        <dbReference type="ARBA" id="ARBA00022723"/>
    </source>
</evidence>
<comment type="similarity">
    <text evidence="4">Belongs to the phospholipase A2 family.</text>
</comment>
<keyword evidence="9" id="KW-0378">Hydrolase</keyword>
<evidence type="ECO:0000256" key="1">
    <source>
        <dbReference type="ARBA" id="ARBA00001604"/>
    </source>
</evidence>
<evidence type="ECO:0000256" key="13">
    <source>
        <dbReference type="ARBA" id="ARBA00023157"/>
    </source>
</evidence>
<dbReference type="GeneID" id="110716935"/>
<dbReference type="InterPro" id="IPR033113">
    <property type="entry name" value="PLA2_histidine"/>
</dbReference>
<keyword evidence="8 14" id="KW-0732">Signal</keyword>
<dbReference type="GO" id="GO:0009555">
    <property type="term" value="P:pollen development"/>
    <property type="evidence" value="ECO:0007669"/>
    <property type="project" value="TreeGrafter"/>
</dbReference>
<dbReference type="PROSITE" id="PS00118">
    <property type="entry name" value="PA2_HIS"/>
    <property type="match status" value="1"/>
</dbReference>
<dbReference type="Proteomes" id="UP000596660">
    <property type="component" value="Unplaced"/>
</dbReference>
<feature type="signal peptide" evidence="14">
    <location>
        <begin position="1"/>
        <end position="31"/>
    </location>
</feature>
<evidence type="ECO:0000256" key="5">
    <source>
        <dbReference type="ARBA" id="ARBA00013278"/>
    </source>
</evidence>
<dbReference type="Gene3D" id="1.20.90.10">
    <property type="entry name" value="Phospholipase A2 domain"/>
    <property type="match status" value="1"/>
</dbReference>
<dbReference type="GO" id="GO:0004623">
    <property type="term" value="F:phospholipase A2 activity"/>
    <property type="evidence" value="ECO:0007669"/>
    <property type="project" value="UniProtKB-EC"/>
</dbReference>
<dbReference type="GO" id="GO:0009860">
    <property type="term" value="P:pollen tube growth"/>
    <property type="evidence" value="ECO:0007669"/>
    <property type="project" value="TreeGrafter"/>
</dbReference>
<evidence type="ECO:0000256" key="6">
    <source>
        <dbReference type="ARBA" id="ARBA00022525"/>
    </source>
</evidence>
<comment type="cofactor">
    <cofactor evidence="2">
        <name>Ca(2+)</name>
        <dbReference type="ChEBI" id="CHEBI:29108"/>
    </cofactor>
</comment>
<keyword evidence="12" id="KW-0443">Lipid metabolism</keyword>
<dbReference type="GO" id="GO:0005509">
    <property type="term" value="F:calcium ion binding"/>
    <property type="evidence" value="ECO:0007669"/>
    <property type="project" value="InterPro"/>
</dbReference>
<keyword evidence="7" id="KW-0479">Metal-binding</keyword>
<proteinExistence type="inferred from homology"/>
<dbReference type="KEGG" id="cqi:110716935"/>
<keyword evidence="11" id="KW-0442">Lipid degradation</keyword>
<dbReference type="OrthoDB" id="566013at2759"/>
<evidence type="ECO:0000256" key="12">
    <source>
        <dbReference type="ARBA" id="ARBA00023098"/>
    </source>
</evidence>
<dbReference type="GO" id="GO:0006644">
    <property type="term" value="P:phospholipid metabolic process"/>
    <property type="evidence" value="ECO:0007669"/>
    <property type="project" value="InterPro"/>
</dbReference>
<evidence type="ECO:0000256" key="9">
    <source>
        <dbReference type="ARBA" id="ARBA00022801"/>
    </source>
</evidence>
<accession>A0A803MDC0</accession>
<dbReference type="FunFam" id="1.20.90.10:FF:000005">
    <property type="entry name" value="Secretory phospholipase A2"/>
    <property type="match status" value="1"/>
</dbReference>
<dbReference type="PANTHER" id="PTHR11716:SF99">
    <property type="entry name" value="PHOSPHOLIPASE A2-DELTA-RELATED"/>
    <property type="match status" value="1"/>
</dbReference>
<dbReference type="InterPro" id="IPR001211">
    <property type="entry name" value="PLA2"/>
</dbReference>
<comment type="catalytic activity">
    <reaction evidence="1">
        <text>a 1,2-diacyl-sn-glycero-3-phosphocholine + H2O = a 1-acyl-sn-glycero-3-phosphocholine + a fatty acid + H(+)</text>
        <dbReference type="Rhea" id="RHEA:15801"/>
        <dbReference type="ChEBI" id="CHEBI:15377"/>
        <dbReference type="ChEBI" id="CHEBI:15378"/>
        <dbReference type="ChEBI" id="CHEBI:28868"/>
        <dbReference type="ChEBI" id="CHEBI:57643"/>
        <dbReference type="ChEBI" id="CHEBI:58168"/>
        <dbReference type="EC" id="3.1.1.4"/>
    </reaction>
</comment>
<dbReference type="GO" id="GO:0012505">
    <property type="term" value="C:endomembrane system"/>
    <property type="evidence" value="ECO:0007669"/>
    <property type="project" value="UniProtKB-ARBA"/>
</dbReference>
<dbReference type="EC" id="3.1.1.4" evidence="5"/>
<evidence type="ECO:0000313" key="16">
    <source>
        <dbReference type="Proteomes" id="UP000596660"/>
    </source>
</evidence>
<dbReference type="EnsemblPlants" id="AUR62027463-RA">
    <property type="protein sequence ID" value="AUR62027463-RA:cds"/>
    <property type="gene ID" value="AUR62027463"/>
</dbReference>
<dbReference type="SUPFAM" id="SSF48619">
    <property type="entry name" value="Phospholipase A2, PLA2"/>
    <property type="match status" value="1"/>
</dbReference>
<comment type="subcellular location">
    <subcellularLocation>
        <location evidence="3">Secreted</location>
    </subcellularLocation>
</comment>
<dbReference type="SMR" id="A0A803MDC0"/>
<dbReference type="GO" id="GO:0050482">
    <property type="term" value="P:arachidonate secretion"/>
    <property type="evidence" value="ECO:0007669"/>
    <property type="project" value="InterPro"/>
</dbReference>
<keyword evidence="10" id="KW-0106">Calcium</keyword>
<evidence type="ECO:0000256" key="3">
    <source>
        <dbReference type="ARBA" id="ARBA00004613"/>
    </source>
</evidence>
<evidence type="ECO:0000256" key="8">
    <source>
        <dbReference type="ARBA" id="ARBA00022729"/>
    </source>
</evidence>
<dbReference type="AlphaFoldDB" id="A0A803MDC0"/>
<dbReference type="GO" id="GO:0009846">
    <property type="term" value="P:pollen germination"/>
    <property type="evidence" value="ECO:0007669"/>
    <property type="project" value="TreeGrafter"/>
</dbReference>
<sequence>MRGEILHENVISKQTFTLFLIFSLLIVAADSTTNNSQIQCSKRCIALNCDNVGIKYGKYCGVGYSGCPGENPCDDVDACCQIHDDCVDKHGMTNIKCHQKFKRCIKKAQKSGKAGFSKDCPYDVVVHTMVQGMDMAILMSQFASPKLDL</sequence>
<dbReference type="InterPro" id="IPR036444">
    <property type="entry name" value="PLipase_A2_dom_sf"/>
</dbReference>
<evidence type="ECO:0000256" key="14">
    <source>
        <dbReference type="SAM" id="SignalP"/>
    </source>
</evidence>
<gene>
    <name evidence="15" type="primary">LOC110716935</name>
</gene>
<dbReference type="PANTHER" id="PTHR11716">
    <property type="entry name" value="PHOSPHOLIPASE A2 FAMILY MEMBER"/>
    <property type="match status" value="1"/>
</dbReference>
<keyword evidence="16" id="KW-1185">Reference proteome</keyword>
<reference evidence="15" key="1">
    <citation type="journal article" date="2017" name="Nature">
        <title>The genome of Chenopodium quinoa.</title>
        <authorList>
            <person name="Jarvis D.E."/>
            <person name="Ho Y.S."/>
            <person name="Lightfoot D.J."/>
            <person name="Schmoeckel S.M."/>
            <person name="Li B."/>
            <person name="Borm T.J.A."/>
            <person name="Ohyanagi H."/>
            <person name="Mineta K."/>
            <person name="Michell C.T."/>
            <person name="Saber N."/>
            <person name="Kharbatia N.M."/>
            <person name="Rupper R.R."/>
            <person name="Sharp A.R."/>
            <person name="Dally N."/>
            <person name="Boughton B.A."/>
            <person name="Woo Y.H."/>
            <person name="Gao G."/>
            <person name="Schijlen E.G.W.M."/>
            <person name="Guo X."/>
            <person name="Momin A.A."/>
            <person name="Negrao S."/>
            <person name="Al-Babili S."/>
            <person name="Gehring C."/>
            <person name="Roessner U."/>
            <person name="Jung C."/>
            <person name="Murphy K."/>
            <person name="Arold S.T."/>
            <person name="Gojobori T."/>
            <person name="van der Linden C.G."/>
            <person name="van Loo E.N."/>
            <person name="Jellen E.N."/>
            <person name="Maughan P.J."/>
            <person name="Tester M."/>
        </authorList>
    </citation>
    <scope>NUCLEOTIDE SEQUENCE [LARGE SCALE GENOMIC DNA]</scope>
    <source>
        <strain evidence="15">cv. PI 614886</strain>
    </source>
</reference>
<feature type="chain" id="PRO_5031090810" description="phospholipase A2" evidence="14">
    <location>
        <begin position="32"/>
        <end position="149"/>
    </location>
</feature>
<organism evidence="15 16">
    <name type="scientific">Chenopodium quinoa</name>
    <name type="common">Quinoa</name>
    <dbReference type="NCBI Taxonomy" id="63459"/>
    <lineage>
        <taxon>Eukaryota</taxon>
        <taxon>Viridiplantae</taxon>
        <taxon>Streptophyta</taxon>
        <taxon>Embryophyta</taxon>
        <taxon>Tracheophyta</taxon>
        <taxon>Spermatophyta</taxon>
        <taxon>Magnoliopsida</taxon>
        <taxon>eudicotyledons</taxon>
        <taxon>Gunneridae</taxon>
        <taxon>Pentapetalae</taxon>
        <taxon>Caryophyllales</taxon>
        <taxon>Chenopodiaceae</taxon>
        <taxon>Chenopodioideae</taxon>
        <taxon>Atripliceae</taxon>
        <taxon>Chenopodium</taxon>
    </lineage>
</organism>
<name>A0A803MDC0_CHEQI</name>
<dbReference type="RefSeq" id="XP_021751278.1">
    <property type="nucleotide sequence ID" value="XM_021895586.1"/>
</dbReference>
<dbReference type="OMA" id="DTIGIKY"/>